<organism evidence="3 4">
    <name type="scientific">Eumeta variegata</name>
    <name type="common">Bagworm moth</name>
    <name type="synonym">Eumeta japonica</name>
    <dbReference type="NCBI Taxonomy" id="151549"/>
    <lineage>
        <taxon>Eukaryota</taxon>
        <taxon>Metazoa</taxon>
        <taxon>Ecdysozoa</taxon>
        <taxon>Arthropoda</taxon>
        <taxon>Hexapoda</taxon>
        <taxon>Insecta</taxon>
        <taxon>Pterygota</taxon>
        <taxon>Neoptera</taxon>
        <taxon>Endopterygota</taxon>
        <taxon>Lepidoptera</taxon>
        <taxon>Glossata</taxon>
        <taxon>Ditrysia</taxon>
        <taxon>Tineoidea</taxon>
        <taxon>Psychidae</taxon>
        <taxon>Oiketicinae</taxon>
        <taxon>Eumeta</taxon>
    </lineage>
</organism>
<sequence length="847" mass="96261">MYDSESSVRQKKNESRTNAVKMQSQRHMCGVSRKDRCINSYVRERYSFKEGVVTRVERGYYVHIRSVEEVQQQVLKYINVIARPMILNGTQPPPTWTHAATDHTRTKAWDVSKDVNMPNEDKLVTSVAIPAFDYRYNEEHKNDTMLLGVAGTDVPIDSIAKLAQPHQLGVNGYSFIVSNNGYLLLHPLLITSINEKLQKNYNSVDFVEVEQIDDGNGARILGEEILRLREKLVNGVPGYELDLPVLYHYDNMRRLARVRHDYYFKNLEGTPFSIGISLPKVYGDTELLLKDNPEALKGQNLTGINVTDYFRYSYRVHPDWVYCKFHYLEGHETNHPEMEIWNFLVNISHTKADISRVQYNSSMHSLPFNASTHCGSATSALGKDDYYCNEDLVKQLVFDAKLSEPYFKEWNPREAERVLADKYNVSVRFIATSSGLTRWHYIHDDSKNERVDDEGERHREYIGKVFGDLYPNTIEETWYKAAVLQHTISKYSLVISTPLPILDDIIDKRPPVVNDDGDITMTASYAIFYKDGVGPSSETPASVVGFQFSYLSLFEVFSELTNTGQDIRCNGTDFACYIIDSSGYVVLSGQISDVGTFFGVLEPGVMQSFLDKDIFTNVTVFNYQALCSTKSLKKKSNSSWSLATPFSAFKSLIQWILWEAIILLSSVIDGSYAQPLDGYVEASTTEAPPEEDQKAAFKEKKVDTFSCDHEINLYIMNQSHFLQDEMALSPVVYEDQPTDCNPAYWAAYMMKVNWMVIAVQKENWGKKGNCTIPPTTKPIPTNNSIDSLEPCHKLDLANLNRRRLEGCYTYHEKERNITECGRGSRLGVGLGTPLAIMVLALATSFLS</sequence>
<evidence type="ECO:0000313" key="3">
    <source>
        <dbReference type="EMBL" id="GBP42128.1"/>
    </source>
</evidence>
<dbReference type="Proteomes" id="UP000299102">
    <property type="component" value="Unassembled WGS sequence"/>
</dbReference>
<dbReference type="Pfam" id="PF08473">
    <property type="entry name" value="VGCC_alpha2"/>
    <property type="match status" value="1"/>
</dbReference>
<feature type="domain" description="Voltage-dependent calcium channel alpha-2/delta subunit conserved region" evidence="2">
    <location>
        <begin position="384"/>
        <end position="814"/>
    </location>
</feature>
<dbReference type="InterPro" id="IPR051173">
    <property type="entry name" value="Ca_channel_alpha-2/delta"/>
</dbReference>
<gene>
    <name evidence="3" type="ORF">EVAR_21132_1</name>
</gene>
<feature type="compositionally biased region" description="Basic and acidic residues" evidence="1">
    <location>
        <begin position="1"/>
        <end position="15"/>
    </location>
</feature>
<name>A0A4C1VSP0_EUMVA</name>
<proteinExistence type="predicted"/>
<dbReference type="InterPro" id="IPR013680">
    <property type="entry name" value="VDCC_a2/dsu"/>
</dbReference>
<evidence type="ECO:0000313" key="4">
    <source>
        <dbReference type="Proteomes" id="UP000299102"/>
    </source>
</evidence>
<evidence type="ECO:0000259" key="2">
    <source>
        <dbReference type="Pfam" id="PF08473"/>
    </source>
</evidence>
<dbReference type="AlphaFoldDB" id="A0A4C1VSP0"/>
<feature type="compositionally biased region" description="Polar residues" evidence="1">
    <location>
        <begin position="16"/>
        <end position="26"/>
    </location>
</feature>
<dbReference type="Gene3D" id="3.30.450.20">
    <property type="entry name" value="PAS domain"/>
    <property type="match status" value="1"/>
</dbReference>
<protein>
    <recommendedName>
        <fullName evidence="2">Voltage-dependent calcium channel alpha-2/delta subunit conserved region domain-containing protein</fullName>
    </recommendedName>
</protein>
<comment type="caution">
    <text evidence="3">The sequence shown here is derived from an EMBL/GenBank/DDBJ whole genome shotgun (WGS) entry which is preliminary data.</text>
</comment>
<accession>A0A4C1VSP0</accession>
<dbReference type="OrthoDB" id="10054666at2759"/>
<feature type="region of interest" description="Disordered" evidence="1">
    <location>
        <begin position="1"/>
        <end position="26"/>
    </location>
</feature>
<reference evidence="3 4" key="1">
    <citation type="journal article" date="2019" name="Commun. Biol.">
        <title>The bagworm genome reveals a unique fibroin gene that provides high tensile strength.</title>
        <authorList>
            <person name="Kono N."/>
            <person name="Nakamura H."/>
            <person name="Ohtoshi R."/>
            <person name="Tomita M."/>
            <person name="Numata K."/>
            <person name="Arakawa K."/>
        </authorList>
    </citation>
    <scope>NUCLEOTIDE SEQUENCE [LARGE SCALE GENOMIC DNA]</scope>
</reference>
<dbReference type="GO" id="GO:0005245">
    <property type="term" value="F:voltage-gated calcium channel activity"/>
    <property type="evidence" value="ECO:0007669"/>
    <property type="project" value="TreeGrafter"/>
</dbReference>
<dbReference type="GO" id="GO:0005891">
    <property type="term" value="C:voltage-gated calcium channel complex"/>
    <property type="evidence" value="ECO:0007669"/>
    <property type="project" value="TreeGrafter"/>
</dbReference>
<dbReference type="PANTHER" id="PTHR10166">
    <property type="entry name" value="VOLTAGE-DEPENDENT CALCIUM CHANNEL SUBUNIT ALPHA-2/DELTA-RELATED"/>
    <property type="match status" value="1"/>
</dbReference>
<dbReference type="PANTHER" id="PTHR10166:SF31">
    <property type="entry name" value="CA[2+] CHANNEL MUSCLE-SPECIFIC ALPHA2_DELTA SUBUNIT, ISOFORM A"/>
    <property type="match status" value="1"/>
</dbReference>
<evidence type="ECO:0000256" key="1">
    <source>
        <dbReference type="SAM" id="MobiDB-lite"/>
    </source>
</evidence>
<dbReference type="STRING" id="151549.A0A4C1VSP0"/>
<keyword evidence="4" id="KW-1185">Reference proteome</keyword>
<dbReference type="EMBL" id="BGZK01000412">
    <property type="protein sequence ID" value="GBP42128.1"/>
    <property type="molecule type" value="Genomic_DNA"/>
</dbReference>